<gene>
    <name evidence="1" type="ORF">N1032_24940</name>
</gene>
<keyword evidence="2" id="KW-1185">Reference proteome</keyword>
<reference evidence="1" key="1">
    <citation type="submission" date="2022-08" db="EMBL/GenBank/DDBJ databases">
        <authorList>
            <person name="Deng Y."/>
            <person name="Han X.-F."/>
            <person name="Zhang Y.-Q."/>
        </authorList>
    </citation>
    <scope>NUCLEOTIDE SEQUENCE</scope>
    <source>
        <strain evidence="1">CPCC 203386</strain>
    </source>
</reference>
<evidence type="ECO:0000313" key="1">
    <source>
        <dbReference type="EMBL" id="MCS5736977.1"/>
    </source>
</evidence>
<proteinExistence type="predicted"/>
<evidence type="ECO:0000313" key="2">
    <source>
        <dbReference type="Proteomes" id="UP001165586"/>
    </source>
</evidence>
<accession>A0ABT2HAS8</accession>
<comment type="caution">
    <text evidence="1">The sequence shown here is derived from an EMBL/GenBank/DDBJ whole genome shotgun (WGS) entry which is preliminary data.</text>
</comment>
<organism evidence="1 2">
    <name type="scientific">Herbiconiux daphne</name>
    <dbReference type="NCBI Taxonomy" id="2970914"/>
    <lineage>
        <taxon>Bacteria</taxon>
        <taxon>Bacillati</taxon>
        <taxon>Actinomycetota</taxon>
        <taxon>Actinomycetes</taxon>
        <taxon>Micrococcales</taxon>
        <taxon>Microbacteriaceae</taxon>
        <taxon>Herbiconiux</taxon>
    </lineage>
</organism>
<dbReference type="RefSeq" id="WP_259543242.1">
    <property type="nucleotide sequence ID" value="NZ_JANLCJ010000317.1"/>
</dbReference>
<protein>
    <submittedName>
        <fullName evidence="1">Uncharacterized protein</fullName>
    </submittedName>
</protein>
<feature type="non-terminal residue" evidence="1">
    <location>
        <position position="1"/>
    </location>
</feature>
<dbReference type="Proteomes" id="UP001165586">
    <property type="component" value="Unassembled WGS sequence"/>
</dbReference>
<sequence>PLHSGMCLTLDYFRAYDTSVAHMWLPENQYFVATERDIPYLRRKAPNGRMIPVSNNREAAMIALSGRQQSVSLDEINITSTASMNINSASNMIRRALAERWGVSIDVLSANPVTPVNTQ</sequence>
<name>A0ABT2HAS8_9MICO</name>
<dbReference type="EMBL" id="JANLCJ010000317">
    <property type="protein sequence ID" value="MCS5736977.1"/>
    <property type="molecule type" value="Genomic_DNA"/>
</dbReference>